<dbReference type="KEGG" id="tva:4764168"/>
<gene>
    <name evidence="1" type="ORF">TVAG_475270</name>
</gene>
<proteinExistence type="predicted"/>
<protein>
    <submittedName>
        <fullName evidence="1">Uncharacterized protein</fullName>
    </submittedName>
</protein>
<evidence type="ECO:0000313" key="2">
    <source>
        <dbReference type="Proteomes" id="UP000001542"/>
    </source>
</evidence>
<name>A2EM34_TRIV3</name>
<dbReference type="VEuPathDB" id="TrichDB:TVAG_475270"/>
<keyword evidence="2" id="KW-1185">Reference proteome</keyword>
<dbReference type="VEuPathDB" id="TrichDB:TVAGG3_0613580"/>
<evidence type="ECO:0000313" key="1">
    <source>
        <dbReference type="EMBL" id="EAY06293.1"/>
    </source>
</evidence>
<dbReference type="RefSeq" id="XP_001318516.1">
    <property type="nucleotide sequence ID" value="XM_001318481.1"/>
</dbReference>
<dbReference type="InParanoid" id="A2EM34"/>
<accession>A2EM34</accession>
<dbReference type="EMBL" id="DS113427">
    <property type="protein sequence ID" value="EAY06293.1"/>
    <property type="molecule type" value="Genomic_DNA"/>
</dbReference>
<organism evidence="1 2">
    <name type="scientific">Trichomonas vaginalis (strain ATCC PRA-98 / G3)</name>
    <dbReference type="NCBI Taxonomy" id="412133"/>
    <lineage>
        <taxon>Eukaryota</taxon>
        <taxon>Metamonada</taxon>
        <taxon>Parabasalia</taxon>
        <taxon>Trichomonadida</taxon>
        <taxon>Trichomonadidae</taxon>
        <taxon>Trichomonas</taxon>
    </lineage>
</organism>
<dbReference type="Proteomes" id="UP000001542">
    <property type="component" value="Unassembled WGS sequence"/>
</dbReference>
<sequence>MPNIISNAELIEPIIESPLFTSILKSFNDSSNSFKKLISVLHMNKATYVKFIQQAQTSLQNFITTSAATPELPQVKVL</sequence>
<reference evidence="1" key="2">
    <citation type="journal article" date="2007" name="Science">
        <title>Draft genome sequence of the sexually transmitted pathogen Trichomonas vaginalis.</title>
        <authorList>
            <person name="Carlton J.M."/>
            <person name="Hirt R.P."/>
            <person name="Silva J.C."/>
            <person name="Delcher A.L."/>
            <person name="Schatz M."/>
            <person name="Zhao Q."/>
            <person name="Wortman J.R."/>
            <person name="Bidwell S.L."/>
            <person name="Alsmark U.C.M."/>
            <person name="Besteiro S."/>
            <person name="Sicheritz-Ponten T."/>
            <person name="Noel C.J."/>
            <person name="Dacks J.B."/>
            <person name="Foster P.G."/>
            <person name="Simillion C."/>
            <person name="Van de Peer Y."/>
            <person name="Miranda-Saavedra D."/>
            <person name="Barton G.J."/>
            <person name="Westrop G.D."/>
            <person name="Mueller S."/>
            <person name="Dessi D."/>
            <person name="Fiori P.L."/>
            <person name="Ren Q."/>
            <person name="Paulsen I."/>
            <person name="Zhang H."/>
            <person name="Bastida-Corcuera F.D."/>
            <person name="Simoes-Barbosa A."/>
            <person name="Brown M.T."/>
            <person name="Hayes R.D."/>
            <person name="Mukherjee M."/>
            <person name="Okumura C.Y."/>
            <person name="Schneider R."/>
            <person name="Smith A.J."/>
            <person name="Vanacova S."/>
            <person name="Villalvazo M."/>
            <person name="Haas B.J."/>
            <person name="Pertea M."/>
            <person name="Feldblyum T.V."/>
            <person name="Utterback T.R."/>
            <person name="Shu C.L."/>
            <person name="Osoegawa K."/>
            <person name="de Jong P.J."/>
            <person name="Hrdy I."/>
            <person name="Horvathova L."/>
            <person name="Zubacova Z."/>
            <person name="Dolezal P."/>
            <person name="Malik S.B."/>
            <person name="Logsdon J.M. Jr."/>
            <person name="Henze K."/>
            <person name="Gupta A."/>
            <person name="Wang C.C."/>
            <person name="Dunne R.L."/>
            <person name="Upcroft J.A."/>
            <person name="Upcroft P."/>
            <person name="White O."/>
            <person name="Salzberg S.L."/>
            <person name="Tang P."/>
            <person name="Chiu C.-H."/>
            <person name="Lee Y.-S."/>
            <person name="Embley T.M."/>
            <person name="Coombs G.H."/>
            <person name="Mottram J.C."/>
            <person name="Tachezy J."/>
            <person name="Fraser-Liggett C.M."/>
            <person name="Johnson P.J."/>
        </authorList>
    </citation>
    <scope>NUCLEOTIDE SEQUENCE [LARGE SCALE GENOMIC DNA]</scope>
    <source>
        <strain evidence="1">G3</strain>
    </source>
</reference>
<reference evidence="1" key="1">
    <citation type="submission" date="2006-10" db="EMBL/GenBank/DDBJ databases">
        <authorList>
            <person name="Amadeo P."/>
            <person name="Zhao Q."/>
            <person name="Wortman J."/>
            <person name="Fraser-Liggett C."/>
            <person name="Carlton J."/>
        </authorList>
    </citation>
    <scope>NUCLEOTIDE SEQUENCE</scope>
    <source>
        <strain evidence="1">G3</strain>
    </source>
</reference>
<dbReference type="AlphaFoldDB" id="A2EM34"/>